<protein>
    <submittedName>
        <fullName evidence="1">Uncharacterized protein</fullName>
    </submittedName>
</protein>
<proteinExistence type="predicted"/>
<name>A0ACB9CZU8_CICIN</name>
<evidence type="ECO:0000313" key="2">
    <source>
        <dbReference type="Proteomes" id="UP001055811"/>
    </source>
</evidence>
<organism evidence="1 2">
    <name type="scientific">Cichorium intybus</name>
    <name type="common">Chicory</name>
    <dbReference type="NCBI Taxonomy" id="13427"/>
    <lineage>
        <taxon>Eukaryota</taxon>
        <taxon>Viridiplantae</taxon>
        <taxon>Streptophyta</taxon>
        <taxon>Embryophyta</taxon>
        <taxon>Tracheophyta</taxon>
        <taxon>Spermatophyta</taxon>
        <taxon>Magnoliopsida</taxon>
        <taxon>eudicotyledons</taxon>
        <taxon>Gunneridae</taxon>
        <taxon>Pentapetalae</taxon>
        <taxon>asterids</taxon>
        <taxon>campanulids</taxon>
        <taxon>Asterales</taxon>
        <taxon>Asteraceae</taxon>
        <taxon>Cichorioideae</taxon>
        <taxon>Cichorieae</taxon>
        <taxon>Cichoriinae</taxon>
        <taxon>Cichorium</taxon>
    </lineage>
</organism>
<reference evidence="1 2" key="2">
    <citation type="journal article" date="2022" name="Mol. Ecol. Resour.">
        <title>The genomes of chicory, endive, great burdock and yacon provide insights into Asteraceae paleo-polyploidization history and plant inulin production.</title>
        <authorList>
            <person name="Fan W."/>
            <person name="Wang S."/>
            <person name="Wang H."/>
            <person name="Wang A."/>
            <person name="Jiang F."/>
            <person name="Liu H."/>
            <person name="Zhao H."/>
            <person name="Xu D."/>
            <person name="Zhang Y."/>
        </authorList>
    </citation>
    <scope>NUCLEOTIDE SEQUENCE [LARGE SCALE GENOMIC DNA]</scope>
    <source>
        <strain evidence="2">cv. Punajuju</strain>
        <tissue evidence="1">Leaves</tissue>
    </source>
</reference>
<comment type="caution">
    <text evidence="1">The sequence shown here is derived from an EMBL/GenBank/DDBJ whole genome shotgun (WGS) entry which is preliminary data.</text>
</comment>
<evidence type="ECO:0000313" key="1">
    <source>
        <dbReference type="EMBL" id="KAI3739746.1"/>
    </source>
</evidence>
<gene>
    <name evidence="1" type="ORF">L2E82_30157</name>
</gene>
<reference evidence="2" key="1">
    <citation type="journal article" date="2022" name="Mol. Ecol. Resour.">
        <title>The genomes of chicory, endive, great burdock and yacon provide insights into Asteraceae palaeo-polyploidization history and plant inulin production.</title>
        <authorList>
            <person name="Fan W."/>
            <person name="Wang S."/>
            <person name="Wang H."/>
            <person name="Wang A."/>
            <person name="Jiang F."/>
            <person name="Liu H."/>
            <person name="Zhao H."/>
            <person name="Xu D."/>
            <person name="Zhang Y."/>
        </authorList>
    </citation>
    <scope>NUCLEOTIDE SEQUENCE [LARGE SCALE GENOMIC DNA]</scope>
    <source>
        <strain evidence="2">cv. Punajuju</strain>
    </source>
</reference>
<sequence length="135" mass="14754">MESKMNSSATTNTCQSLKVLKMIVSGQSEIKVAVAEYSDVKEAPTSAKKLFTDVKTTFSSFSFYCDSCSGRRQMLGQLNSRCSMQLRGMTLRAPASIYASVPQQISCRLYNLGLLPSILSSKSNAFTNTGRVNLL</sequence>
<accession>A0ACB9CZU8</accession>
<keyword evidence="2" id="KW-1185">Reference proteome</keyword>
<dbReference type="Proteomes" id="UP001055811">
    <property type="component" value="Linkage Group LG05"/>
</dbReference>
<dbReference type="EMBL" id="CM042013">
    <property type="protein sequence ID" value="KAI3739746.1"/>
    <property type="molecule type" value="Genomic_DNA"/>
</dbReference>